<dbReference type="PRINTS" id="PR01035">
    <property type="entry name" value="TCRTETA"/>
</dbReference>
<dbReference type="InterPro" id="IPR036259">
    <property type="entry name" value="MFS_trans_sf"/>
</dbReference>
<reference evidence="10 11" key="1">
    <citation type="journal article" date="2014" name="Int. J. Syst. Evol. Microbiol.">
        <title>Complete genome sequence of Corynebacterium casei LMG S-19264T (=DSM 44701T), isolated from a smear-ripened cheese.</title>
        <authorList>
            <consortium name="US DOE Joint Genome Institute (JGI-PGF)"/>
            <person name="Walter F."/>
            <person name="Albersmeier A."/>
            <person name="Kalinowski J."/>
            <person name="Ruckert C."/>
        </authorList>
    </citation>
    <scope>NUCLEOTIDE SEQUENCE [LARGE SCALE GENOMIC DNA]</scope>
    <source>
        <strain evidence="10 11">NBRC 112785</strain>
    </source>
</reference>
<dbReference type="PANTHER" id="PTHR23504">
    <property type="entry name" value="MAJOR FACILITATOR SUPERFAMILY DOMAIN-CONTAINING PROTEIN 10"/>
    <property type="match status" value="1"/>
</dbReference>
<proteinExistence type="inferred from homology"/>
<evidence type="ECO:0000256" key="7">
    <source>
        <dbReference type="ARBA" id="ARBA00023136"/>
    </source>
</evidence>
<dbReference type="GO" id="GO:0022857">
    <property type="term" value="F:transmembrane transporter activity"/>
    <property type="evidence" value="ECO:0007669"/>
    <property type="project" value="InterPro"/>
</dbReference>
<comment type="function">
    <text evidence="1">Resistance to tetracycline by an active tetracycline efflux. This is an energy-dependent process that decreases the accumulation of the antibiotic in whole cells. This protein functions as a metal-tetracycline/H(+) antiporter.</text>
</comment>
<dbReference type="GO" id="GO:0016020">
    <property type="term" value="C:membrane"/>
    <property type="evidence" value="ECO:0007669"/>
    <property type="project" value="UniProtKB-SubCell"/>
</dbReference>
<feature type="transmembrane region" description="Helical" evidence="8">
    <location>
        <begin position="172"/>
        <end position="192"/>
    </location>
</feature>
<evidence type="ECO:0000313" key="11">
    <source>
        <dbReference type="Proteomes" id="UP001157439"/>
    </source>
</evidence>
<dbReference type="PROSITE" id="PS00216">
    <property type="entry name" value="SUGAR_TRANSPORT_1"/>
    <property type="match status" value="1"/>
</dbReference>
<dbReference type="EMBL" id="BSPO01000003">
    <property type="protein sequence ID" value="GLS84217.1"/>
    <property type="molecule type" value="Genomic_DNA"/>
</dbReference>
<evidence type="ECO:0000256" key="8">
    <source>
        <dbReference type="SAM" id="Phobius"/>
    </source>
</evidence>
<feature type="transmembrane region" description="Helical" evidence="8">
    <location>
        <begin position="369"/>
        <end position="388"/>
    </location>
</feature>
<feature type="transmembrane region" description="Helical" evidence="8">
    <location>
        <begin position="51"/>
        <end position="71"/>
    </location>
</feature>
<evidence type="ECO:0000313" key="10">
    <source>
        <dbReference type="EMBL" id="GLS84217.1"/>
    </source>
</evidence>
<keyword evidence="7 8" id="KW-0472">Membrane</keyword>
<evidence type="ECO:0000256" key="5">
    <source>
        <dbReference type="ARBA" id="ARBA00022692"/>
    </source>
</evidence>
<feature type="transmembrane region" description="Helical" evidence="8">
    <location>
        <begin position="9"/>
        <end position="31"/>
    </location>
</feature>
<keyword evidence="11" id="KW-1185">Reference proteome</keyword>
<dbReference type="InterPro" id="IPR011701">
    <property type="entry name" value="MFS"/>
</dbReference>
<keyword evidence="4" id="KW-0813">Transport</keyword>
<evidence type="ECO:0000256" key="1">
    <source>
        <dbReference type="ARBA" id="ARBA00003279"/>
    </source>
</evidence>
<accession>A0AA37TMK1</accession>
<dbReference type="PANTHER" id="PTHR23504:SF15">
    <property type="entry name" value="MAJOR FACILITATOR SUPERFAMILY (MFS) PROFILE DOMAIN-CONTAINING PROTEIN"/>
    <property type="match status" value="1"/>
</dbReference>
<evidence type="ECO:0000256" key="4">
    <source>
        <dbReference type="ARBA" id="ARBA00022448"/>
    </source>
</evidence>
<evidence type="ECO:0000256" key="6">
    <source>
        <dbReference type="ARBA" id="ARBA00022989"/>
    </source>
</evidence>
<protein>
    <submittedName>
        <fullName evidence="10">MFS transporter</fullName>
    </submittedName>
</protein>
<evidence type="ECO:0000256" key="3">
    <source>
        <dbReference type="ARBA" id="ARBA00007520"/>
    </source>
</evidence>
<feature type="transmembrane region" description="Helical" evidence="8">
    <location>
        <begin position="307"/>
        <end position="328"/>
    </location>
</feature>
<feature type="transmembrane region" description="Helical" evidence="8">
    <location>
        <begin position="340"/>
        <end position="363"/>
    </location>
</feature>
<evidence type="ECO:0000256" key="2">
    <source>
        <dbReference type="ARBA" id="ARBA00004141"/>
    </source>
</evidence>
<comment type="subcellular location">
    <subcellularLocation>
        <location evidence="2">Membrane</location>
        <topology evidence="2">Multi-pass membrane protein</topology>
    </subcellularLocation>
</comment>
<keyword evidence="5 8" id="KW-0812">Transmembrane</keyword>
<dbReference type="InterPro" id="IPR005829">
    <property type="entry name" value="Sugar_transporter_CS"/>
</dbReference>
<sequence length="399" mass="42564">MHSNPQTRLAITLLITLISVSGIALPYPILAPLFHHSEHPLSQFAGLPSELLFGIALAIYPLGILIGGSFIGALSDSYGRRNVLAITLTGSTLGYAITAYSAVSGSFVLFCLARFFTGICEGNLSIARAIASDLHPQIDRAKSFSYLSATNYAGYLIGPLIGGYLVGFGIDWVFGLAAAACFICALLCLLLLPQDKPQHNHQHSRSSLTLLKEKPILNFFILYLSLTTGVCIYYEFYPLWLVIKLDFTPIDISWATVWITSVMIAAALWLSPRLPKLMNSAQASTLGMAALAASLFMMALAPASSYGVWFALIGISIAIYNTHLPLYLAESYPDKGQGGLMGLMTTTFCLGNIIAAAIGSIAAMIGVDLAIIAAALLALVGAVLFVAMRPRQPAAPELP</sequence>
<dbReference type="PROSITE" id="PS50850">
    <property type="entry name" value="MFS"/>
    <property type="match status" value="1"/>
</dbReference>
<feature type="transmembrane region" description="Helical" evidence="8">
    <location>
        <begin position="252"/>
        <end position="271"/>
    </location>
</feature>
<gene>
    <name evidence="10" type="ORF">GCM10007894_21940</name>
</gene>
<dbReference type="AlphaFoldDB" id="A0AA37TMK1"/>
<comment type="caution">
    <text evidence="10">The sequence shown here is derived from an EMBL/GenBank/DDBJ whole genome shotgun (WGS) entry which is preliminary data.</text>
</comment>
<dbReference type="InterPro" id="IPR020846">
    <property type="entry name" value="MFS_dom"/>
</dbReference>
<dbReference type="InterPro" id="IPR001958">
    <property type="entry name" value="Tet-R_TetA/multi-R_MdtG-like"/>
</dbReference>
<name>A0AA37TMK1_9GAMM</name>
<feature type="transmembrane region" description="Helical" evidence="8">
    <location>
        <begin position="216"/>
        <end position="240"/>
    </location>
</feature>
<dbReference type="Pfam" id="PF07690">
    <property type="entry name" value="MFS_1"/>
    <property type="match status" value="1"/>
</dbReference>
<dbReference type="SUPFAM" id="SSF103473">
    <property type="entry name" value="MFS general substrate transporter"/>
    <property type="match status" value="1"/>
</dbReference>
<keyword evidence="6 8" id="KW-1133">Transmembrane helix</keyword>
<feature type="transmembrane region" description="Helical" evidence="8">
    <location>
        <begin position="283"/>
        <end position="301"/>
    </location>
</feature>
<organism evidence="10 11">
    <name type="scientific">Paraferrimonas haliotis</name>
    <dbReference type="NCBI Taxonomy" id="2013866"/>
    <lineage>
        <taxon>Bacteria</taxon>
        <taxon>Pseudomonadati</taxon>
        <taxon>Pseudomonadota</taxon>
        <taxon>Gammaproteobacteria</taxon>
        <taxon>Alteromonadales</taxon>
        <taxon>Ferrimonadaceae</taxon>
        <taxon>Paraferrimonas</taxon>
    </lineage>
</organism>
<dbReference type="Gene3D" id="1.20.1250.20">
    <property type="entry name" value="MFS general substrate transporter like domains"/>
    <property type="match status" value="1"/>
</dbReference>
<dbReference type="Proteomes" id="UP001157439">
    <property type="component" value="Unassembled WGS sequence"/>
</dbReference>
<comment type="similarity">
    <text evidence="3">Belongs to the major facilitator superfamily. TCR/Tet family.</text>
</comment>
<evidence type="ECO:0000259" key="9">
    <source>
        <dbReference type="PROSITE" id="PS50850"/>
    </source>
</evidence>
<feature type="transmembrane region" description="Helical" evidence="8">
    <location>
        <begin position="143"/>
        <end position="166"/>
    </location>
</feature>
<feature type="domain" description="Major facilitator superfamily (MFS) profile" evidence="9">
    <location>
        <begin position="5"/>
        <end position="393"/>
    </location>
</feature>
<dbReference type="RefSeq" id="WP_095500217.1">
    <property type="nucleotide sequence ID" value="NZ_BSPO01000003.1"/>
</dbReference>